<dbReference type="AlphaFoldDB" id="A0A2Z2J044"/>
<gene>
    <name evidence="1" type="ORF">CBE89_12650</name>
</gene>
<dbReference type="Proteomes" id="UP000250197">
    <property type="component" value="Chromosome"/>
</dbReference>
<sequence length="237" mass="25112">MAENDPLAPLFALPGVENAAAQAVQKISRAHRRPAGLRKFDVISAESAIRGARAAVFVEGLTISPNLQPEDVADGPLANAISAYSVLAPEVQSTTVRTFARSPLQVLARLDVVVGGTGIPAALGAARVQALARLISSGSGMTFDRLLPVVLHAELAAYDVFGSRSHLIGMVAARIAAIHSGFDPRGFAVPETYYNRHRDEYWEVISAYPEQPGKTLEFLLKAWTAGGEEADGIARSA</sequence>
<name>A0A2Z2J044_CORST</name>
<evidence type="ECO:0000313" key="2">
    <source>
        <dbReference type="Proteomes" id="UP000250197"/>
    </source>
</evidence>
<dbReference type="EMBL" id="CP021252">
    <property type="protein sequence ID" value="ART22239.1"/>
    <property type="molecule type" value="Genomic_DNA"/>
</dbReference>
<organism evidence="1 2">
    <name type="scientific">Corynebacterium striatum</name>
    <dbReference type="NCBI Taxonomy" id="43770"/>
    <lineage>
        <taxon>Bacteria</taxon>
        <taxon>Bacillati</taxon>
        <taxon>Actinomycetota</taxon>
        <taxon>Actinomycetes</taxon>
        <taxon>Mycobacteriales</taxon>
        <taxon>Corynebacteriaceae</taxon>
        <taxon>Corynebacterium</taxon>
    </lineage>
</organism>
<reference evidence="1 2" key="1">
    <citation type="submission" date="2017-05" db="EMBL/GenBank/DDBJ databases">
        <title>Complete genome sequence of Corynebacterium striatum KC-Na-1 isolated from Neophocaena asiaeorientalis in Korea.</title>
        <authorList>
            <person name="Kim J.H."/>
            <person name="Lee K."/>
        </authorList>
    </citation>
    <scope>NUCLEOTIDE SEQUENCE [LARGE SCALE GENOMIC DNA]</scope>
    <source>
        <strain evidence="1 2">KC-Na-01</strain>
    </source>
</reference>
<dbReference type="RefSeq" id="WP_086892221.1">
    <property type="nucleotide sequence ID" value="NZ_CP021252.1"/>
</dbReference>
<proteinExistence type="predicted"/>
<dbReference type="KEGG" id="cstr:CBE89_12650"/>
<protein>
    <submittedName>
        <fullName evidence="1">Oxidoreductase</fullName>
    </submittedName>
</protein>
<evidence type="ECO:0000313" key="1">
    <source>
        <dbReference type="EMBL" id="ART22239.1"/>
    </source>
</evidence>
<accession>A0A2Z2J044</accession>